<dbReference type="GO" id="GO:0003676">
    <property type="term" value="F:nucleic acid binding"/>
    <property type="evidence" value="ECO:0007669"/>
    <property type="project" value="InterPro"/>
</dbReference>
<dbReference type="PANTHER" id="PTHR47487">
    <property type="entry name" value="OS06G0651300 PROTEIN-RELATED"/>
    <property type="match status" value="1"/>
</dbReference>
<evidence type="ECO:0000259" key="2">
    <source>
        <dbReference type="PROSITE" id="PS00028"/>
    </source>
</evidence>
<keyword evidence="4" id="KW-1185">Reference proteome</keyword>
<dbReference type="Gene3D" id="3.30.160.60">
    <property type="entry name" value="Classic Zinc Finger"/>
    <property type="match status" value="2"/>
</dbReference>
<keyword evidence="1" id="KW-0472">Membrane</keyword>
<sequence length="424" mass="48327">MGSLWFLKLSIKCIHHFAWPLVALGYPLFASIQAIETDSYTETRNLISYWILFSLIYLFEYAFMSLLQWVQFWPYIKLMVIFWLIIPDFGRSSSVYNRLVHSSISLKPQAVISRLKNWKKLFVNKQDFLQHAGRYIEENGTEALEKLIATKNTTHNPDDEAEATKALRATDIKEMQQKEHHMNTIGRGHKTEHEDLEVLEVIEKKTIPAIKRDIPSVPNLAPIQNASSAMVGKDTNSGELPQSSINKEVQKEWTCAICQVTTTSANNLNSHLHGRKHKDVCEALKAKIKLAPQKLKFFEELKRVNISHADIKPENIQNSHAKEHAQTSRETEKIILDNSVKLRSTSTQENKRTHVNVLAPANKTEQLNAKTKKVQALSKNLGKPVLVIPFKLRCEVCNVSCTSKGDLESHLTGRRHLAQIQKPT</sequence>
<accession>A0AAV1WZ15</accession>
<comment type="caution">
    <text evidence="3">The sequence shown here is derived from an EMBL/GenBank/DDBJ whole genome shotgun (WGS) entry which is preliminary data.</text>
</comment>
<feature type="transmembrane region" description="Helical" evidence="1">
    <location>
        <begin position="47"/>
        <end position="66"/>
    </location>
</feature>
<dbReference type="Proteomes" id="UP001497480">
    <property type="component" value="Unassembled WGS sequence"/>
</dbReference>
<dbReference type="SMART" id="SM00355">
    <property type="entry name" value="ZnF_C2H2"/>
    <property type="match status" value="2"/>
</dbReference>
<dbReference type="InterPro" id="IPR036236">
    <property type="entry name" value="Znf_C2H2_sf"/>
</dbReference>
<reference evidence="3 4" key="1">
    <citation type="submission" date="2024-03" db="EMBL/GenBank/DDBJ databases">
        <authorList>
            <person name="Martinez-Hernandez J."/>
        </authorList>
    </citation>
    <scope>NUCLEOTIDE SEQUENCE [LARGE SCALE GENOMIC DNA]</scope>
</reference>
<keyword evidence="1" id="KW-0812">Transmembrane</keyword>
<dbReference type="SMART" id="SM00451">
    <property type="entry name" value="ZnF_U1"/>
    <property type="match status" value="2"/>
</dbReference>
<dbReference type="InterPro" id="IPR003604">
    <property type="entry name" value="Matrin/U1-like-C_Znf_C2H2"/>
</dbReference>
<dbReference type="PANTHER" id="PTHR47487:SF16">
    <property type="entry name" value="C2H2-TYPE DOMAIN-CONTAINING PROTEIN"/>
    <property type="match status" value="1"/>
</dbReference>
<dbReference type="AlphaFoldDB" id="A0AAV1WZ15"/>
<proteinExistence type="predicted"/>
<dbReference type="PROSITE" id="PS00028">
    <property type="entry name" value="ZINC_FINGER_C2H2_1"/>
    <property type="match status" value="1"/>
</dbReference>
<feature type="domain" description="C2H2-type" evidence="2">
    <location>
        <begin position="394"/>
        <end position="416"/>
    </location>
</feature>
<evidence type="ECO:0000256" key="1">
    <source>
        <dbReference type="SAM" id="Phobius"/>
    </source>
</evidence>
<protein>
    <recommendedName>
        <fullName evidence="2">C2H2-type domain-containing protein</fullName>
    </recommendedName>
</protein>
<evidence type="ECO:0000313" key="4">
    <source>
        <dbReference type="Proteomes" id="UP001497480"/>
    </source>
</evidence>
<name>A0AAV1WZ15_LUPLU</name>
<dbReference type="Pfam" id="PF03134">
    <property type="entry name" value="TB2_DP1_HVA22"/>
    <property type="match status" value="1"/>
</dbReference>
<evidence type="ECO:0000313" key="3">
    <source>
        <dbReference type="EMBL" id="CAL0313991.1"/>
    </source>
</evidence>
<feature type="transmembrane region" description="Helical" evidence="1">
    <location>
        <begin position="17"/>
        <end position="35"/>
    </location>
</feature>
<dbReference type="InterPro" id="IPR004345">
    <property type="entry name" value="TB2_DP1_HVA22"/>
</dbReference>
<dbReference type="InterPro" id="IPR013087">
    <property type="entry name" value="Znf_C2H2_type"/>
</dbReference>
<gene>
    <name evidence="3" type="ORF">LLUT_LOCUS15051</name>
</gene>
<dbReference type="EMBL" id="CAXHTB010000010">
    <property type="protein sequence ID" value="CAL0313991.1"/>
    <property type="molecule type" value="Genomic_DNA"/>
</dbReference>
<organism evidence="3 4">
    <name type="scientific">Lupinus luteus</name>
    <name type="common">European yellow lupine</name>
    <dbReference type="NCBI Taxonomy" id="3873"/>
    <lineage>
        <taxon>Eukaryota</taxon>
        <taxon>Viridiplantae</taxon>
        <taxon>Streptophyta</taxon>
        <taxon>Embryophyta</taxon>
        <taxon>Tracheophyta</taxon>
        <taxon>Spermatophyta</taxon>
        <taxon>Magnoliopsida</taxon>
        <taxon>eudicotyledons</taxon>
        <taxon>Gunneridae</taxon>
        <taxon>Pentapetalae</taxon>
        <taxon>rosids</taxon>
        <taxon>fabids</taxon>
        <taxon>Fabales</taxon>
        <taxon>Fabaceae</taxon>
        <taxon>Papilionoideae</taxon>
        <taxon>50 kb inversion clade</taxon>
        <taxon>genistoids sensu lato</taxon>
        <taxon>core genistoids</taxon>
        <taxon>Genisteae</taxon>
        <taxon>Lupinus</taxon>
    </lineage>
</organism>
<dbReference type="SUPFAM" id="SSF57667">
    <property type="entry name" value="beta-beta-alpha zinc fingers"/>
    <property type="match status" value="2"/>
</dbReference>
<dbReference type="Pfam" id="PF12874">
    <property type="entry name" value="zf-met"/>
    <property type="match status" value="2"/>
</dbReference>
<keyword evidence="1" id="KW-1133">Transmembrane helix</keyword>
<dbReference type="GO" id="GO:0008270">
    <property type="term" value="F:zinc ion binding"/>
    <property type="evidence" value="ECO:0007669"/>
    <property type="project" value="InterPro"/>
</dbReference>